<accession>S7VGJ1</accession>
<dbReference type="eggNOG" id="COG4206">
    <property type="taxonomic scope" value="Bacteria"/>
</dbReference>
<reference evidence="3 4" key="1">
    <citation type="journal article" date="2013" name="Genome Announc.">
        <title>Draft Genome Sequence of Cyclobacterium qasimii Strain M12-11BT, Isolated from Arctic Marine Sediment.</title>
        <authorList>
            <person name="Shivaji S."/>
            <person name="Ara S."/>
            <person name="Singh A."/>
            <person name="Kumar Pinnaka A."/>
        </authorList>
    </citation>
    <scope>NUCLEOTIDE SEQUENCE [LARGE SCALE GENOMIC DNA]</scope>
    <source>
        <strain evidence="3 4">M12-11B</strain>
    </source>
</reference>
<proteinExistence type="inferred from homology"/>
<keyword evidence="3" id="KW-0675">Receptor</keyword>
<dbReference type="Gene3D" id="2.170.130.10">
    <property type="entry name" value="TonB-dependent receptor, plug domain"/>
    <property type="match status" value="1"/>
</dbReference>
<feature type="domain" description="TonB-dependent receptor plug" evidence="2">
    <location>
        <begin position="133"/>
        <end position="247"/>
    </location>
</feature>
<dbReference type="NCBIfam" id="TIGR04057">
    <property type="entry name" value="SusC_RagA_signa"/>
    <property type="match status" value="1"/>
</dbReference>
<name>S7VGJ1_9BACT</name>
<dbReference type="AlphaFoldDB" id="S7VGJ1"/>
<dbReference type="InterPro" id="IPR039426">
    <property type="entry name" value="TonB-dep_rcpt-like"/>
</dbReference>
<gene>
    <name evidence="3" type="ORF">ADICYQ_1677</name>
</gene>
<dbReference type="Proteomes" id="UP000014974">
    <property type="component" value="Unassembled WGS sequence"/>
</dbReference>
<keyword evidence="1" id="KW-0472">Membrane</keyword>
<keyword evidence="1" id="KW-0813">Transport</keyword>
<comment type="similarity">
    <text evidence="1">Belongs to the TonB-dependent receptor family.</text>
</comment>
<evidence type="ECO:0000256" key="1">
    <source>
        <dbReference type="PROSITE-ProRule" id="PRU01360"/>
    </source>
</evidence>
<evidence type="ECO:0000259" key="2">
    <source>
        <dbReference type="Pfam" id="PF07715"/>
    </source>
</evidence>
<keyword evidence="1" id="KW-0812">Transmembrane</keyword>
<keyword evidence="1" id="KW-0998">Cell outer membrane</keyword>
<dbReference type="SUPFAM" id="SSF49464">
    <property type="entry name" value="Carboxypeptidase regulatory domain-like"/>
    <property type="match status" value="1"/>
</dbReference>
<dbReference type="PROSITE" id="PS52016">
    <property type="entry name" value="TONB_DEPENDENT_REC_3"/>
    <property type="match status" value="1"/>
</dbReference>
<dbReference type="InterPro" id="IPR023996">
    <property type="entry name" value="TonB-dep_OMP_SusC/RagA"/>
</dbReference>
<keyword evidence="1" id="KW-1134">Transmembrane beta strand</keyword>
<sequence>MFSGSLLAQQTSLDKNIKNIEQNSLTTASNKNSGKSKAADLFDVTISGTVTDNNDQPIPGATVSVPGTSIGTATDLDGKYTLTIPDNSSVVISFIGFESQTIEVGNQSTIDVSLTMSTQALDEVVVIGYGTQKKKDLTGAVINVQAEEVMKYKPTSVSEILRTTVPGLSVGYSTSAKNVPSFNVRGDASIKADATDESNANRPLIVLDGVIFRGDLAEINPNTIASVDVLKDASAAAVYGSQATNGVVIFTTKRGEYGKPQITFSSRVGLVTGARRQQTHQGGDDVLNWLTDMNETITNSITDPWTRFRDYNSIDPQYQDDWLAANGIPGETDPAAIDLARINNFGFLNNEIENYQNGVSYDWQDFLFHTGVRQDYDVSVSGRSERVSYYYSLGYSDRESVQIGESFETITSRLNLDVNLAEFFTIGANTQFTYQNEGNQAIDNGSFRVYSPYDQPWKNGMPQTRENLNDQAAGSNISNPYQDPSWNTRSYTRFMINPTLYASVNLPGGFTLRTDYTPRFDVYKRFDLDEKGNPQKAVDEAERRYNDYFSWQSNTTLNWDKSFGEHRISFTGLYNAEKTKAGKPGHLQIAFHLHLHLDTMQYNLG</sequence>
<dbReference type="STRING" id="641524.ADICYQ_1677"/>
<dbReference type="FunFam" id="2.60.40.1120:FF:000003">
    <property type="entry name" value="Outer membrane protein Omp121"/>
    <property type="match status" value="1"/>
</dbReference>
<dbReference type="SUPFAM" id="SSF56935">
    <property type="entry name" value="Porins"/>
    <property type="match status" value="1"/>
</dbReference>
<dbReference type="InterPro" id="IPR012910">
    <property type="entry name" value="Plug_dom"/>
</dbReference>
<dbReference type="PATRIC" id="fig|641524.5.peg.1661"/>
<dbReference type="InterPro" id="IPR037066">
    <property type="entry name" value="Plug_dom_sf"/>
</dbReference>
<protein>
    <submittedName>
        <fullName evidence="3">TonB-dependent receptor</fullName>
    </submittedName>
</protein>
<dbReference type="EMBL" id="ATNM01000069">
    <property type="protein sequence ID" value="EPR69330.1"/>
    <property type="molecule type" value="Genomic_DNA"/>
</dbReference>
<dbReference type="Gene3D" id="2.60.40.1120">
    <property type="entry name" value="Carboxypeptidase-like, regulatory domain"/>
    <property type="match status" value="1"/>
</dbReference>
<evidence type="ECO:0000313" key="4">
    <source>
        <dbReference type="Proteomes" id="UP000014974"/>
    </source>
</evidence>
<dbReference type="InterPro" id="IPR023997">
    <property type="entry name" value="TonB-dep_OMP_SusC/RagA_CS"/>
</dbReference>
<dbReference type="eggNOG" id="COG1629">
    <property type="taxonomic scope" value="Bacteria"/>
</dbReference>
<comment type="caution">
    <text evidence="3">The sequence shown here is derived from an EMBL/GenBank/DDBJ whole genome shotgun (WGS) entry which is preliminary data.</text>
</comment>
<dbReference type="GO" id="GO:0009279">
    <property type="term" value="C:cell outer membrane"/>
    <property type="evidence" value="ECO:0007669"/>
    <property type="project" value="UniProtKB-SubCell"/>
</dbReference>
<comment type="subcellular location">
    <subcellularLocation>
        <location evidence="1">Cell outer membrane</location>
        <topology evidence="1">Multi-pass membrane protein</topology>
    </subcellularLocation>
</comment>
<organism evidence="3 4">
    <name type="scientific">Cyclobacterium qasimii M12-11B</name>
    <dbReference type="NCBI Taxonomy" id="641524"/>
    <lineage>
        <taxon>Bacteria</taxon>
        <taxon>Pseudomonadati</taxon>
        <taxon>Bacteroidota</taxon>
        <taxon>Cytophagia</taxon>
        <taxon>Cytophagales</taxon>
        <taxon>Cyclobacteriaceae</taxon>
        <taxon>Cyclobacterium</taxon>
    </lineage>
</organism>
<dbReference type="Pfam" id="PF13715">
    <property type="entry name" value="CarbopepD_reg_2"/>
    <property type="match status" value="1"/>
</dbReference>
<dbReference type="InterPro" id="IPR008969">
    <property type="entry name" value="CarboxyPept-like_regulatory"/>
</dbReference>
<dbReference type="Pfam" id="PF07715">
    <property type="entry name" value="Plug"/>
    <property type="match status" value="1"/>
</dbReference>
<evidence type="ECO:0000313" key="3">
    <source>
        <dbReference type="EMBL" id="EPR69330.1"/>
    </source>
</evidence>
<dbReference type="NCBIfam" id="TIGR04056">
    <property type="entry name" value="OMP_RagA_SusC"/>
    <property type="match status" value="1"/>
</dbReference>